<dbReference type="InterPro" id="IPR004254">
    <property type="entry name" value="AdipoR/HlyIII-related"/>
</dbReference>
<comment type="caution">
    <text evidence="9">The sequence shown here is derived from an EMBL/GenBank/DDBJ whole genome shotgun (WGS) entry which is preliminary data.</text>
</comment>
<organism evidence="9 10">
    <name type="scientific">Candidatus Gallacutalibacter pullicola</name>
    <dbReference type="NCBI Taxonomy" id="2840830"/>
    <lineage>
        <taxon>Bacteria</taxon>
        <taxon>Bacillati</taxon>
        <taxon>Bacillota</taxon>
        <taxon>Clostridia</taxon>
        <taxon>Eubacteriales</taxon>
        <taxon>Candidatus Gallacutalibacter</taxon>
    </lineage>
</organism>
<protein>
    <submittedName>
        <fullName evidence="9">Hemolysin III family protein</fullName>
    </submittedName>
</protein>
<dbReference type="GO" id="GO:0140911">
    <property type="term" value="F:pore-forming activity"/>
    <property type="evidence" value="ECO:0007669"/>
    <property type="project" value="InterPro"/>
</dbReference>
<comment type="subcellular location">
    <subcellularLocation>
        <location evidence="1">Cell membrane</location>
        <topology evidence="1">Multi-pass membrane protein</topology>
    </subcellularLocation>
</comment>
<feature type="binding site" evidence="7">
    <location>
        <position position="91"/>
    </location>
    <ligand>
        <name>Zn(2+)</name>
        <dbReference type="ChEBI" id="CHEBI:29105"/>
    </ligand>
</feature>
<evidence type="ECO:0000256" key="2">
    <source>
        <dbReference type="ARBA" id="ARBA00008488"/>
    </source>
</evidence>
<keyword evidence="6 8" id="KW-0472">Membrane</keyword>
<dbReference type="EMBL" id="DVHF01000027">
    <property type="protein sequence ID" value="HIR56434.1"/>
    <property type="molecule type" value="Genomic_DNA"/>
</dbReference>
<sequence>MEDSLHVVQKELGKTEREKRRMERRRQLNLPIYSVGEEVFSSVTHGAGALLAAAALICLLVFSPHTPLNVVSLSIYGGTMFLLYTVSTLYHALGITKAKKVFQILDHCTIFLLIAGTYTPVLLLGIGGLLGWAFFVAIWAAAALGIVLNAVDMNRFKKLSLVSYICMGWSAVLVMRPLFDRLTILEMVFLLAGGVFYTVGAVLYGKGGRIPYMHSVWHLFVLAGSASHFLLIWQLAV</sequence>
<dbReference type="InterPro" id="IPR005744">
    <property type="entry name" value="Hy-lIII"/>
</dbReference>
<comment type="similarity">
    <text evidence="2">Belongs to the UPF0073 (Hly-III) family.</text>
</comment>
<feature type="transmembrane region" description="Helical" evidence="8">
    <location>
        <begin position="161"/>
        <end position="178"/>
    </location>
</feature>
<evidence type="ECO:0000256" key="4">
    <source>
        <dbReference type="ARBA" id="ARBA00022692"/>
    </source>
</evidence>
<dbReference type="PANTHER" id="PTHR20855">
    <property type="entry name" value="ADIPOR/PROGESTIN RECEPTOR-RELATED"/>
    <property type="match status" value="1"/>
</dbReference>
<reference evidence="9" key="2">
    <citation type="journal article" date="2021" name="PeerJ">
        <title>Extensive microbial diversity within the chicken gut microbiome revealed by metagenomics and culture.</title>
        <authorList>
            <person name="Gilroy R."/>
            <person name="Ravi A."/>
            <person name="Getino M."/>
            <person name="Pursley I."/>
            <person name="Horton D.L."/>
            <person name="Alikhan N.F."/>
            <person name="Baker D."/>
            <person name="Gharbi K."/>
            <person name="Hall N."/>
            <person name="Watson M."/>
            <person name="Adriaenssens E.M."/>
            <person name="Foster-Nyarko E."/>
            <person name="Jarju S."/>
            <person name="Secka A."/>
            <person name="Antonio M."/>
            <person name="Oren A."/>
            <person name="Chaudhuri R.R."/>
            <person name="La Ragione R."/>
            <person name="Hildebrand F."/>
            <person name="Pallen M.J."/>
        </authorList>
    </citation>
    <scope>NUCLEOTIDE SEQUENCE</scope>
    <source>
        <strain evidence="9">ChiSjej1B19-7085</strain>
    </source>
</reference>
<feature type="transmembrane region" description="Helical" evidence="8">
    <location>
        <begin position="104"/>
        <end position="123"/>
    </location>
</feature>
<dbReference type="AlphaFoldDB" id="A0A9D1DPE1"/>
<dbReference type="NCBIfam" id="TIGR01065">
    <property type="entry name" value="hlyIII"/>
    <property type="match status" value="1"/>
</dbReference>
<dbReference type="Proteomes" id="UP000886785">
    <property type="component" value="Unassembled WGS sequence"/>
</dbReference>
<gene>
    <name evidence="9" type="ORF">IAA54_02105</name>
</gene>
<dbReference type="GO" id="GO:0005886">
    <property type="term" value="C:plasma membrane"/>
    <property type="evidence" value="ECO:0007669"/>
    <property type="project" value="UniProtKB-SubCell"/>
</dbReference>
<reference evidence="9" key="1">
    <citation type="submission" date="2020-10" db="EMBL/GenBank/DDBJ databases">
        <authorList>
            <person name="Gilroy R."/>
        </authorList>
    </citation>
    <scope>NUCLEOTIDE SEQUENCE</scope>
    <source>
        <strain evidence="9">ChiSjej1B19-7085</strain>
    </source>
</reference>
<evidence type="ECO:0000256" key="3">
    <source>
        <dbReference type="ARBA" id="ARBA00022475"/>
    </source>
</evidence>
<feature type="binding site" evidence="7">
    <location>
        <position position="218"/>
    </location>
    <ligand>
        <name>Zn(2+)</name>
        <dbReference type="ChEBI" id="CHEBI:29105"/>
    </ligand>
</feature>
<feature type="transmembrane region" description="Helical" evidence="8">
    <location>
        <begin position="74"/>
        <end position="92"/>
    </location>
</feature>
<keyword evidence="7" id="KW-0862">Zinc</keyword>
<evidence type="ECO:0000256" key="8">
    <source>
        <dbReference type="SAM" id="Phobius"/>
    </source>
</evidence>
<evidence type="ECO:0000313" key="10">
    <source>
        <dbReference type="Proteomes" id="UP000886785"/>
    </source>
</evidence>
<feature type="transmembrane region" description="Helical" evidence="8">
    <location>
        <begin position="129"/>
        <end position="149"/>
    </location>
</feature>
<keyword evidence="7" id="KW-0479">Metal-binding</keyword>
<dbReference type="Pfam" id="PF03006">
    <property type="entry name" value="HlyIII"/>
    <property type="match status" value="1"/>
</dbReference>
<feature type="binding site" evidence="7">
    <location>
        <position position="214"/>
    </location>
    <ligand>
        <name>Zn(2+)</name>
        <dbReference type="ChEBI" id="CHEBI:29105"/>
    </ligand>
</feature>
<keyword evidence="4 8" id="KW-0812">Transmembrane</keyword>
<feature type="transmembrane region" description="Helical" evidence="8">
    <location>
        <begin position="216"/>
        <end position="236"/>
    </location>
</feature>
<feature type="transmembrane region" description="Helical" evidence="8">
    <location>
        <begin position="30"/>
        <end position="62"/>
    </location>
</feature>
<evidence type="ECO:0000256" key="5">
    <source>
        <dbReference type="ARBA" id="ARBA00022989"/>
    </source>
</evidence>
<evidence type="ECO:0000313" key="9">
    <source>
        <dbReference type="EMBL" id="HIR56434.1"/>
    </source>
</evidence>
<proteinExistence type="inferred from homology"/>
<feature type="transmembrane region" description="Helical" evidence="8">
    <location>
        <begin position="184"/>
        <end position="204"/>
    </location>
</feature>
<evidence type="ECO:0000256" key="6">
    <source>
        <dbReference type="ARBA" id="ARBA00023136"/>
    </source>
</evidence>
<keyword evidence="5 8" id="KW-1133">Transmembrane helix</keyword>
<evidence type="ECO:0000256" key="1">
    <source>
        <dbReference type="ARBA" id="ARBA00004651"/>
    </source>
</evidence>
<name>A0A9D1DPE1_9FIRM</name>
<dbReference type="GO" id="GO:0046872">
    <property type="term" value="F:metal ion binding"/>
    <property type="evidence" value="ECO:0007669"/>
    <property type="project" value="UniProtKB-KW"/>
</dbReference>
<accession>A0A9D1DPE1</accession>
<dbReference type="PANTHER" id="PTHR20855:SF3">
    <property type="entry name" value="LD03007P"/>
    <property type="match status" value="1"/>
</dbReference>
<keyword evidence="3" id="KW-1003">Cell membrane</keyword>
<evidence type="ECO:0000256" key="7">
    <source>
        <dbReference type="PIRSR" id="PIRSR604254-1"/>
    </source>
</evidence>